<dbReference type="WBParaSite" id="Csp11.Scaffold628.g7362.t1">
    <property type="protein sequence ID" value="Csp11.Scaffold628.g7362.t1"/>
    <property type="gene ID" value="Csp11.Scaffold628.g7362"/>
</dbReference>
<protein>
    <submittedName>
        <fullName evidence="2">FBA_2 domain-containing protein</fullName>
    </submittedName>
</protein>
<dbReference type="PANTHER" id="PTHR21503:SF8">
    <property type="entry name" value="F-BOX ASSOCIATED DOMAIN-CONTAINING PROTEIN-RELATED"/>
    <property type="match status" value="1"/>
</dbReference>
<sequence>MVIKQMEIHEVFIFSLISSRAKRSIKPIRLPSNGIWFDCVTHDGTLKFVLEETNEDRDIVFESFGNPESNVKIESVSMKIDGKLLECGISINPTFGVPTLWLDKSIRDSVSMSIHSYICDLFKSSTDIQLRVDLNDQHDIPKTKILKNVTFTSLRNIQMYYHVLSKFLERYTVRNRAVIECIVDGKLEEASDVLKINNLLFYEWYPFSEENLINFQGVHGVFIFVRLFEDNIVEFIESWLNGNNTKLKSMIVIPNVILQKNEILPYFETFPFDPERRPARFPMTKVMKYCQEERPKELFNYPGVDIVRESDGALATIVVENGGFGFFVWSELIENRFMIEHNDSDE</sequence>
<organism evidence="1 2">
    <name type="scientific">Caenorhabditis tropicalis</name>
    <dbReference type="NCBI Taxonomy" id="1561998"/>
    <lineage>
        <taxon>Eukaryota</taxon>
        <taxon>Metazoa</taxon>
        <taxon>Ecdysozoa</taxon>
        <taxon>Nematoda</taxon>
        <taxon>Chromadorea</taxon>
        <taxon>Rhabditida</taxon>
        <taxon>Rhabditina</taxon>
        <taxon>Rhabditomorpha</taxon>
        <taxon>Rhabditoidea</taxon>
        <taxon>Rhabditidae</taxon>
        <taxon>Peloderinae</taxon>
        <taxon>Caenorhabditis</taxon>
    </lineage>
</organism>
<dbReference type="Proteomes" id="UP000095282">
    <property type="component" value="Unplaced"/>
</dbReference>
<reference evidence="2" key="1">
    <citation type="submission" date="2016-11" db="UniProtKB">
        <authorList>
            <consortium name="WormBaseParasite"/>
        </authorList>
    </citation>
    <scope>IDENTIFICATION</scope>
</reference>
<dbReference type="AlphaFoldDB" id="A0A1I7TMD7"/>
<accession>A0A1I7TMD7</accession>
<dbReference type="PANTHER" id="PTHR21503">
    <property type="entry name" value="F-BOX-CONTAINING HYPOTHETICAL PROTEIN C.ELEGANS"/>
    <property type="match status" value="1"/>
</dbReference>
<evidence type="ECO:0000313" key="2">
    <source>
        <dbReference type="WBParaSite" id="Csp11.Scaffold628.g7362.t1"/>
    </source>
</evidence>
<proteinExistence type="predicted"/>
<dbReference type="eggNOG" id="ENOG502TJSG">
    <property type="taxonomic scope" value="Eukaryota"/>
</dbReference>
<name>A0A1I7TMD7_9PELO</name>
<evidence type="ECO:0000313" key="1">
    <source>
        <dbReference type="Proteomes" id="UP000095282"/>
    </source>
</evidence>
<keyword evidence="1" id="KW-1185">Reference proteome</keyword>